<dbReference type="InterPro" id="IPR027417">
    <property type="entry name" value="P-loop_NTPase"/>
</dbReference>
<dbReference type="SMART" id="SM00248">
    <property type="entry name" value="ANK"/>
    <property type="match status" value="16"/>
</dbReference>
<dbReference type="Proteomes" id="UP000230066">
    <property type="component" value="Unassembled WGS sequence"/>
</dbReference>
<feature type="domain" description="TANC1/2-like AAA+ ATPase lid" evidence="6">
    <location>
        <begin position="503"/>
        <end position="587"/>
    </location>
</feature>
<feature type="compositionally biased region" description="Basic and acidic residues" evidence="5">
    <location>
        <begin position="2078"/>
        <end position="2089"/>
    </location>
</feature>
<evidence type="ECO:0000313" key="8">
    <source>
        <dbReference type="EMBL" id="THD24458.1"/>
    </source>
</evidence>
<comment type="caution">
    <text evidence="8">The sequence shown here is derived from an EMBL/GenBank/DDBJ whole genome shotgun (WGS) entry which is preliminary data.</text>
</comment>
<feature type="repeat" description="ANK" evidence="4">
    <location>
        <begin position="1209"/>
        <end position="1241"/>
    </location>
</feature>
<feature type="repeat" description="ANK" evidence="4">
    <location>
        <begin position="908"/>
        <end position="940"/>
    </location>
</feature>
<dbReference type="EMBL" id="JXXN02001590">
    <property type="protein sequence ID" value="THD24458.1"/>
    <property type="molecule type" value="Genomic_DNA"/>
</dbReference>
<feature type="compositionally biased region" description="Polar residues" evidence="5">
    <location>
        <begin position="1830"/>
        <end position="1839"/>
    </location>
</feature>
<proteinExistence type="predicted"/>
<organism evidence="8 9">
    <name type="scientific">Fasciola hepatica</name>
    <name type="common">Liver fluke</name>
    <dbReference type="NCBI Taxonomy" id="6192"/>
    <lineage>
        <taxon>Eukaryota</taxon>
        <taxon>Metazoa</taxon>
        <taxon>Spiralia</taxon>
        <taxon>Lophotrochozoa</taxon>
        <taxon>Platyhelminthes</taxon>
        <taxon>Trematoda</taxon>
        <taxon>Digenea</taxon>
        <taxon>Plagiorchiida</taxon>
        <taxon>Echinostomata</taxon>
        <taxon>Echinostomatoidea</taxon>
        <taxon>Fasciolidae</taxon>
        <taxon>Fasciola</taxon>
    </lineage>
</organism>
<feature type="domain" description="TANC1/2-like winged helix" evidence="7">
    <location>
        <begin position="602"/>
        <end position="657"/>
    </location>
</feature>
<feature type="repeat" description="ANK" evidence="4">
    <location>
        <begin position="1012"/>
        <end position="1044"/>
    </location>
</feature>
<feature type="repeat" description="ANK" evidence="4">
    <location>
        <begin position="809"/>
        <end position="841"/>
    </location>
</feature>
<dbReference type="PANTHER" id="PTHR24133:SF40">
    <property type="entry name" value="ANKYRIN REPEAT DOMAIN 44"/>
    <property type="match status" value="1"/>
</dbReference>
<feature type="compositionally biased region" description="Low complexity" evidence="5">
    <location>
        <begin position="1860"/>
        <end position="1878"/>
    </location>
</feature>
<feature type="compositionally biased region" description="Polar residues" evidence="5">
    <location>
        <begin position="129"/>
        <end position="138"/>
    </location>
</feature>
<feature type="region of interest" description="Disordered" evidence="5">
    <location>
        <begin position="2056"/>
        <end position="2089"/>
    </location>
</feature>
<dbReference type="Gene3D" id="1.25.40.20">
    <property type="entry name" value="Ankyrin repeat-containing domain"/>
    <property type="match status" value="4"/>
</dbReference>
<dbReference type="InterPro" id="IPR036770">
    <property type="entry name" value="Ankyrin_rpt-contain_sf"/>
</dbReference>
<feature type="compositionally biased region" description="Polar residues" evidence="5">
    <location>
        <begin position="2056"/>
        <end position="2070"/>
    </location>
</feature>
<dbReference type="PROSITE" id="PS50088">
    <property type="entry name" value="ANK_REPEAT"/>
    <property type="match status" value="12"/>
</dbReference>
<feature type="compositionally biased region" description="Polar residues" evidence="5">
    <location>
        <begin position="1971"/>
        <end position="1981"/>
    </location>
</feature>
<keyword evidence="9" id="KW-1185">Reference proteome</keyword>
<evidence type="ECO:0000259" key="6">
    <source>
        <dbReference type="Pfam" id="PF25520"/>
    </source>
</evidence>
<feature type="compositionally biased region" description="Low complexity" evidence="5">
    <location>
        <begin position="105"/>
        <end position="119"/>
    </location>
</feature>
<keyword evidence="3 4" id="KW-0040">ANK repeat</keyword>
<feature type="repeat" description="ANK" evidence="4">
    <location>
        <begin position="875"/>
        <end position="907"/>
    </location>
</feature>
<feature type="repeat" description="ANK" evidence="4">
    <location>
        <begin position="979"/>
        <end position="1011"/>
    </location>
</feature>
<keyword evidence="2" id="KW-0677">Repeat</keyword>
<evidence type="ECO:0000259" key="7">
    <source>
        <dbReference type="Pfam" id="PF25521"/>
    </source>
</evidence>
<evidence type="ECO:0000313" key="9">
    <source>
        <dbReference type="Proteomes" id="UP000230066"/>
    </source>
</evidence>
<dbReference type="SUPFAM" id="SSF48403">
    <property type="entry name" value="Ankyrin repeat"/>
    <property type="match status" value="2"/>
</dbReference>
<feature type="region of interest" description="Disordered" evidence="5">
    <location>
        <begin position="1705"/>
        <end position="1726"/>
    </location>
</feature>
<dbReference type="Pfam" id="PF13637">
    <property type="entry name" value="Ank_4"/>
    <property type="match status" value="1"/>
</dbReference>
<evidence type="ECO:0000256" key="1">
    <source>
        <dbReference type="ARBA" id="ARBA00022553"/>
    </source>
</evidence>
<feature type="region of interest" description="Disordered" evidence="5">
    <location>
        <begin position="84"/>
        <end position="169"/>
    </location>
</feature>
<feature type="domain" description="TANC1/2-like winged helix" evidence="7">
    <location>
        <begin position="683"/>
        <end position="719"/>
    </location>
</feature>
<dbReference type="InterPro" id="IPR058018">
    <property type="entry name" value="AAA_lid_TANC1/2"/>
</dbReference>
<sequence>MDLAFLALDSRHEAISYPGESKETPSSFIVGQSWSAPVSRNSKVADQSNSQDNLYQLSTLWKTRSEPTFDTCRNGDKLILQQTPGENKEQCSKTLHPPQPNFLDSSYSPKSLYSSSMSRPKSDVPLTLNDCSSPSLIGSTEPLERRFVPSESAPDGRAGKLATGESSGTQADKRNLILLSPRPRTFYCREWVFDKILRHLKVSSDRGMLKTCLNVGELDTVTETATAVSGTVPKHSGQLGQGSQPSKKLVLVGGPGSGKTTICRRIVSAQQQARNIFESGHSVQSAPLCVQVSAHLLATHLCTIQLQDSLSPVTFIRSVKHQILSSPFPLATKFAQLIESNKFPFSQFLSFERIRTSPDEAFRYGILAALSAAVDEATKQRGTQHSPSPNLTFDLDPSETMFYPGIRQLFFLVDGVDDCASPLAQDNPIYDLQRILTGQHSDKRHGKQNSSTESQGSKTILELLVNNMQHFPDWLTLFITCRRQNRNVISRTFNGIRRITIDDLHRSAVSHDVQQYLLSRLAAEKDLQFAFRAHMHSDFFGLLRIKSSACLLYLETILDALGELWVKPEQLAFIPGTLNGLYLWLCQRIFSPSSTTSHMSCPTYFPLVRPLLEVILATRQPISERELYEILSTVDPSFSYNDFCGRLKLLRTVLVHMTPEEERRQLGYNPTVSPDQNRSENIADKHIQFFHSSFAEWLLDVKHCTVAYLCDIEHGRSLIEHALEGQVYTERLVNEITTLPTLDDLSGPGDGNAANNHDRNESVLRQPVPEMERPLTDPIDSVYTHTNYTSDSLQLIEPDETASHTAGSRLNDSLVLAARKGEYDKIRLLLEKSVNVNQLDEDGWSALRTASWRGHMDIVELLLSYGADVNLSGPDGRSALRAASWAGHEEIVQRLLDAGADVNQQDAEGRSSLIAAAYMGHVGVVEILAQAGADLNHADEDGRTALHVAAFCVRPSETHHEVVSCLLECGANPNVFDCEGITPLLGAARAGNRTVCELCLEADTDVNQADKCGNTALTLAVLGGHTSVVRLLLFWGAAVDSMDPAGRSLLSLAASIGNGPIVQELLARGLDEAHRDHAGCTPLHLASAGRSSATSVNCETESTPEQYSEVIRILLESGAHAEDTDNAGRTPLLTACECNNLAAVEVLLTLSPTSSFNCHSPNHSDTLCSLASVDAPCVTGHPHASFGLTTAAGTSHIAVRKALNQPSLDNQTPLRAAALCNNPDLVRILLAAGADPDYQDAYGRTTLYLLALEGMLDMADLLLHTPAPGAHQRPGSSGLVGANPVLSDDEGRCPLHVATWQGHLDMVKLLLQAGTPVDIRDREGRTPLQLAAWQGHAAICQLLLEEGNARVDAVCSQGATSLCIAAQEGHAHVCSVLLQAGANPFQGDSHGRTPYRVALKAGHVDICKLLEQRYGSNNPSWFDPDGICGCEPVTPEMHPHRATNDPVHGPVGPGLGTRVHPRSTGQDVSRGPEANPTQVLSSAQPPSILDGSHFHPLPHQHQHNHHVPVRRDYGDDANPYARPPGPMAVHGFQQPSSDNSSYSETPNGHPSMCIQPRSRMNSSGNPTSYLYSDSFAQTDFGHPHPNHSGQWQYNTSAAYAPISELRPGVLIPITNYSRQVEPPTYDPVHPGAFHLPLERTTSQALHFQPNSFGQQIPTQLVGQPVDTNEALLNRVSPAVVNLETRNLPIQQPLDPDSRIAIDSQWTKPSQHQHQPHHHHHHHHYPHPKGVLTAAVPHHSLRNEVRDADIDPRERLVVQTTKFQNPVGEIPRPAHSRLLQESPKCPDLLTNPFNQVHMDRGRGDKTTSAASAVSPHNASAVMKTTKISASALSVTSSVRDPSQMPRHRNEPPQPPLVPQHVTGATTSSTHTTTVTTSVSLAPQSEPKKFREDRLVLREVPVQASPNPASRQESKTSTAKSTLAGMLLFGNRKGKKSRKQPSDSPEMVTQLNPGSFVSGGNGIPGVPLRTKLKPTSQPRTGRPTTAGDDPKVDRLPYANQSDRPACLEGHRIKTSPTTATPSGHDFPDRGVTSSMQLEALARKFACCTQTEGVPSSNAAFVSRSQMTPSKPYSPQLWDRQSLRNDSGRQQM</sequence>
<dbReference type="PROSITE" id="PS50297">
    <property type="entry name" value="ANK_REP_REGION"/>
    <property type="match status" value="9"/>
</dbReference>
<dbReference type="Pfam" id="PF25520">
    <property type="entry name" value="AAA_lid_TANC1"/>
    <property type="match status" value="1"/>
</dbReference>
<protein>
    <submittedName>
        <fullName evidence="8">Ankyrin repeat domain-containing protein 50</fullName>
    </submittedName>
</protein>
<feature type="compositionally biased region" description="Polar residues" evidence="5">
    <location>
        <begin position="1475"/>
        <end position="1485"/>
    </location>
</feature>
<dbReference type="PANTHER" id="PTHR24133">
    <property type="entry name" value="ANKYRIN DOMAIN-CONTAINING"/>
    <property type="match status" value="1"/>
</dbReference>
<keyword evidence="1" id="KW-0597">Phosphoprotein</keyword>
<accession>A0A4E0RT81</accession>
<evidence type="ECO:0000256" key="5">
    <source>
        <dbReference type="SAM" id="MobiDB-lite"/>
    </source>
</evidence>
<feature type="repeat" description="ANK" evidence="4">
    <location>
        <begin position="1357"/>
        <end position="1389"/>
    </location>
</feature>
<feature type="compositionally biased region" description="Basic and acidic residues" evidence="5">
    <location>
        <begin position="1884"/>
        <end position="1895"/>
    </location>
</feature>
<feature type="compositionally biased region" description="Basic residues" evidence="5">
    <location>
        <begin position="1713"/>
        <end position="1726"/>
    </location>
</feature>
<name>A0A4E0RT81_FASHE</name>
<feature type="repeat" description="ANK" evidence="4">
    <location>
        <begin position="941"/>
        <end position="978"/>
    </location>
</feature>
<dbReference type="InterPro" id="IPR058056">
    <property type="entry name" value="WH_TANC1/2"/>
</dbReference>
<dbReference type="Pfam" id="PF25521">
    <property type="entry name" value="WHD_TANC1"/>
    <property type="match status" value="2"/>
</dbReference>
<dbReference type="InterPro" id="IPR052391">
    <property type="entry name" value="E3_Ligase-Neurotoxin"/>
</dbReference>
<gene>
    <name evidence="8" type="ORF">D915_004832</name>
</gene>
<feature type="repeat" description="ANK" evidence="4">
    <location>
        <begin position="1045"/>
        <end position="1077"/>
    </location>
</feature>
<dbReference type="Pfam" id="PF12796">
    <property type="entry name" value="Ank_2"/>
    <property type="match status" value="5"/>
</dbReference>
<feature type="compositionally biased region" description="Basic residues" evidence="5">
    <location>
        <begin position="1496"/>
        <end position="1508"/>
    </location>
</feature>
<evidence type="ECO:0000256" key="3">
    <source>
        <dbReference type="ARBA" id="ARBA00023043"/>
    </source>
</evidence>
<feature type="region of interest" description="Disordered" evidence="5">
    <location>
        <begin position="1830"/>
        <end position="1996"/>
    </location>
</feature>
<feature type="repeat" description="ANK" evidence="4">
    <location>
        <begin position="1323"/>
        <end position="1347"/>
    </location>
</feature>
<evidence type="ECO:0000256" key="4">
    <source>
        <dbReference type="PROSITE-ProRule" id="PRU00023"/>
    </source>
</evidence>
<dbReference type="SUPFAM" id="SSF52540">
    <property type="entry name" value="P-loop containing nucleoside triphosphate hydrolases"/>
    <property type="match status" value="1"/>
</dbReference>
<reference evidence="8" key="1">
    <citation type="submission" date="2019-03" db="EMBL/GenBank/DDBJ databases">
        <title>Improved annotation for the trematode Fasciola hepatica.</title>
        <authorList>
            <person name="Choi Y.-J."/>
            <person name="Martin J."/>
            <person name="Mitreva M."/>
        </authorList>
    </citation>
    <scope>NUCLEOTIDE SEQUENCE [LARGE SCALE GENOMIC DNA]</scope>
</reference>
<feature type="repeat" description="ANK" evidence="4">
    <location>
        <begin position="842"/>
        <end position="874"/>
    </location>
</feature>
<feature type="repeat" description="ANK" evidence="4">
    <location>
        <begin position="1290"/>
        <end position="1322"/>
    </location>
</feature>
<feature type="compositionally biased region" description="Polar residues" evidence="5">
    <location>
        <begin position="1902"/>
        <end position="1919"/>
    </location>
</feature>
<dbReference type="InterPro" id="IPR002110">
    <property type="entry name" value="Ankyrin_rpt"/>
</dbReference>
<feature type="region of interest" description="Disordered" evidence="5">
    <location>
        <begin position="1449"/>
        <end position="1564"/>
    </location>
</feature>
<evidence type="ECO:0000256" key="2">
    <source>
        <dbReference type="ARBA" id="ARBA00022737"/>
    </source>
</evidence>
<feature type="compositionally biased region" description="Polar residues" evidence="5">
    <location>
        <begin position="1533"/>
        <end position="1548"/>
    </location>
</feature>